<evidence type="ECO:0000313" key="1">
    <source>
        <dbReference type="EMBL" id="KAJ1100321.1"/>
    </source>
</evidence>
<comment type="caution">
    <text evidence="1">The sequence shown here is derived from an EMBL/GenBank/DDBJ whole genome shotgun (WGS) entry which is preliminary data.</text>
</comment>
<dbReference type="EMBL" id="JANPWB010000014">
    <property type="protein sequence ID" value="KAJ1100321.1"/>
    <property type="molecule type" value="Genomic_DNA"/>
</dbReference>
<keyword evidence="2" id="KW-1185">Reference proteome</keyword>
<reference evidence="1" key="1">
    <citation type="journal article" date="2022" name="bioRxiv">
        <title>Sequencing and chromosome-scale assembly of the giantPleurodeles waltlgenome.</title>
        <authorList>
            <person name="Brown T."/>
            <person name="Elewa A."/>
            <person name="Iarovenko S."/>
            <person name="Subramanian E."/>
            <person name="Araus A.J."/>
            <person name="Petzold A."/>
            <person name="Susuki M."/>
            <person name="Suzuki K.-i.T."/>
            <person name="Hayashi T."/>
            <person name="Toyoda A."/>
            <person name="Oliveira C."/>
            <person name="Osipova E."/>
            <person name="Leigh N.D."/>
            <person name="Simon A."/>
            <person name="Yun M.H."/>
        </authorList>
    </citation>
    <scope>NUCLEOTIDE SEQUENCE</scope>
    <source>
        <strain evidence="1">20211129_DDA</strain>
        <tissue evidence="1">Liver</tissue>
    </source>
</reference>
<proteinExistence type="predicted"/>
<dbReference type="AlphaFoldDB" id="A0AAV7M977"/>
<sequence length="306" mass="34407">MGKSKRPAPLQRNTMQLYTTPALLGQQETCLTRHGTDVELVTPVIETTRAELLAAIQGSRETLKEKIELVAVEVNLLWEDLRKWGPAGQHVRGRHVPPDLLADPACRETTVSVLMDYVEFNCQSATTKALGWEALKAVMRAACVGVTCGVRCQLEATLGMQERKLTVLQDSGETSQEVRQEMLQVQHFLCLLDMRGRCVRVCTHYVCHRLSAWTVFCTIHYGGMPVFDCPFFPAQRSFSCVKSEAVHAGRTSADISDCQVLIRLYRFINARVTFNLRGVRTGEGFMRCWTSVVEGSPKRVETKTRR</sequence>
<dbReference type="Proteomes" id="UP001066276">
    <property type="component" value="Chromosome 10"/>
</dbReference>
<name>A0AAV7M977_PLEWA</name>
<gene>
    <name evidence="1" type="ORF">NDU88_005407</name>
</gene>
<protein>
    <submittedName>
        <fullName evidence="1">Uncharacterized protein</fullName>
    </submittedName>
</protein>
<evidence type="ECO:0000313" key="2">
    <source>
        <dbReference type="Proteomes" id="UP001066276"/>
    </source>
</evidence>
<organism evidence="1 2">
    <name type="scientific">Pleurodeles waltl</name>
    <name type="common">Iberian ribbed newt</name>
    <dbReference type="NCBI Taxonomy" id="8319"/>
    <lineage>
        <taxon>Eukaryota</taxon>
        <taxon>Metazoa</taxon>
        <taxon>Chordata</taxon>
        <taxon>Craniata</taxon>
        <taxon>Vertebrata</taxon>
        <taxon>Euteleostomi</taxon>
        <taxon>Amphibia</taxon>
        <taxon>Batrachia</taxon>
        <taxon>Caudata</taxon>
        <taxon>Salamandroidea</taxon>
        <taxon>Salamandridae</taxon>
        <taxon>Pleurodelinae</taxon>
        <taxon>Pleurodeles</taxon>
    </lineage>
</organism>
<accession>A0AAV7M977</accession>